<proteinExistence type="predicted"/>
<evidence type="ECO:0000313" key="4">
    <source>
        <dbReference type="EMBL" id="CAE6462620.1"/>
    </source>
</evidence>
<feature type="transmembrane region" description="Helical" evidence="2">
    <location>
        <begin position="478"/>
        <end position="496"/>
    </location>
</feature>
<evidence type="ECO:0000313" key="5">
    <source>
        <dbReference type="Proteomes" id="UP000663850"/>
    </source>
</evidence>
<feature type="compositionally biased region" description="Low complexity" evidence="1">
    <location>
        <begin position="337"/>
        <end position="348"/>
    </location>
</feature>
<dbReference type="Pfam" id="PF13373">
    <property type="entry name" value="Dsc3_C"/>
    <property type="match status" value="1"/>
</dbReference>
<evidence type="ECO:0000259" key="3">
    <source>
        <dbReference type="PROSITE" id="PS50053"/>
    </source>
</evidence>
<dbReference type="Pfam" id="PF10302">
    <property type="entry name" value="Dsc3_N"/>
    <property type="match status" value="1"/>
</dbReference>
<protein>
    <recommendedName>
        <fullName evidence="3">Ubiquitin-like domain-containing protein</fullName>
    </recommendedName>
</protein>
<dbReference type="AlphaFoldDB" id="A0A8H3BSF9"/>
<dbReference type="Proteomes" id="UP000663850">
    <property type="component" value="Unassembled WGS sequence"/>
</dbReference>
<feature type="transmembrane region" description="Helical" evidence="2">
    <location>
        <begin position="526"/>
        <end position="544"/>
    </location>
</feature>
<dbReference type="PANTHER" id="PTHR28049">
    <property type="entry name" value="TRANSMEMBRANE PROTEIN YOR223W"/>
    <property type="match status" value="1"/>
</dbReference>
<feature type="region of interest" description="Disordered" evidence="1">
    <location>
        <begin position="243"/>
        <end position="263"/>
    </location>
</feature>
<name>A0A8H3BSF9_9AGAM</name>
<evidence type="ECO:0000256" key="1">
    <source>
        <dbReference type="SAM" id="MobiDB-lite"/>
    </source>
</evidence>
<dbReference type="InterPro" id="IPR019413">
    <property type="entry name" value="Dsc3_ub-like_dom"/>
</dbReference>
<keyword evidence="2" id="KW-0472">Membrane</keyword>
<dbReference type="InterPro" id="IPR000626">
    <property type="entry name" value="Ubiquitin-like_dom"/>
</dbReference>
<dbReference type="SUPFAM" id="SSF54236">
    <property type="entry name" value="Ubiquitin-like"/>
    <property type="match status" value="1"/>
</dbReference>
<comment type="caution">
    <text evidence="4">The sequence shown here is derived from an EMBL/GenBank/DDBJ whole genome shotgun (WGS) entry which is preliminary data.</text>
</comment>
<dbReference type="GO" id="GO:0044695">
    <property type="term" value="C:Dsc E3 ubiquitin ligase complex"/>
    <property type="evidence" value="ECO:0007669"/>
    <property type="project" value="InterPro"/>
</dbReference>
<accession>A0A8H3BSF9</accession>
<dbReference type="Gene3D" id="3.10.20.90">
    <property type="entry name" value="Phosphatidylinositol 3-kinase Catalytic Subunit, Chain A, domain 1"/>
    <property type="match status" value="1"/>
</dbReference>
<keyword evidence="2" id="KW-1133">Transmembrane helix</keyword>
<organism evidence="4 5">
    <name type="scientific">Rhizoctonia solani</name>
    <dbReference type="NCBI Taxonomy" id="456999"/>
    <lineage>
        <taxon>Eukaryota</taxon>
        <taxon>Fungi</taxon>
        <taxon>Dikarya</taxon>
        <taxon>Basidiomycota</taxon>
        <taxon>Agaricomycotina</taxon>
        <taxon>Agaricomycetes</taxon>
        <taxon>Cantharellales</taxon>
        <taxon>Ceratobasidiaceae</taxon>
        <taxon>Rhizoctonia</taxon>
    </lineage>
</organism>
<dbReference type="EMBL" id="CAJMWZ010002799">
    <property type="protein sequence ID" value="CAE6462620.1"/>
    <property type="molecule type" value="Genomic_DNA"/>
</dbReference>
<dbReference type="InterPro" id="IPR045226">
    <property type="entry name" value="Dsc3"/>
</dbReference>
<dbReference type="PROSITE" id="PS50053">
    <property type="entry name" value="UBIQUITIN_2"/>
    <property type="match status" value="1"/>
</dbReference>
<dbReference type="InterPro" id="IPR025390">
    <property type="entry name" value="Dsc3_C"/>
</dbReference>
<feature type="compositionally biased region" description="Polar residues" evidence="1">
    <location>
        <begin position="349"/>
        <end position="361"/>
    </location>
</feature>
<reference evidence="4" key="1">
    <citation type="submission" date="2021-01" db="EMBL/GenBank/DDBJ databases">
        <authorList>
            <person name="Kaushik A."/>
        </authorList>
    </citation>
    <scope>NUCLEOTIDE SEQUENCE</scope>
    <source>
        <strain evidence="4">Type strain: AG8-Rh-89/</strain>
    </source>
</reference>
<dbReference type="PANTHER" id="PTHR28049:SF1">
    <property type="entry name" value="DSC E3 UBIQUITIN LIGASE COMPLEX SUBUNIT 3"/>
    <property type="match status" value="1"/>
</dbReference>
<evidence type="ECO:0000256" key="2">
    <source>
        <dbReference type="SAM" id="Phobius"/>
    </source>
</evidence>
<dbReference type="InterPro" id="IPR029071">
    <property type="entry name" value="Ubiquitin-like_domsf"/>
</dbReference>
<keyword evidence="2" id="KW-0812">Transmembrane</keyword>
<feature type="domain" description="Ubiquitin-like" evidence="3">
    <location>
        <begin position="260"/>
        <end position="317"/>
    </location>
</feature>
<gene>
    <name evidence="4" type="ORF">RDB_LOCUS53177</name>
</gene>
<sequence>MDPILGLGISLPVPTPSTFGTQGYPLESRYSTLLSTSNPLALVYIEGEPDHALDEDEEDVFKTTEWLPGTLRLLNLYLSLELPNQNRVQWSSAIDSYFIFFIRYSYDPDNLPIHICDLVVRHCQLESVRLAVLSTSILFYSFLNPGLPQAPLREYANELIDAAIVALRFEESQPNTTLDAQLAGISEILGFYYYIGDLGGYMRYIERALPIVQKLVGTASTDPSRAFSTPLWLWSTMLSDKAKGKQRATNDEETEPEQRRPITIRFTEREPDLLLGVSSNDTIRDVKALIRSLRPSLERRKLRLVHAGRLLTDGTRLVPWLEALAAHSRKNNTKNVPSRSPASSPTTTNFPSRKSTSSLQEPSPEPTDVWIHCSIGPEGEDIDEDDKLQEPQIAPLRGFDRLASAGFSAEDIESMRTQFHAQRPEVLDQDDEHARALEEQWVDNMDSGLPGADSNDGGKLRSRRTMISKDLQPMYPPYFHGILVGFFFPLIPMFFLRELPPPAFFSDNVAPLEAPRSVVFSRRMQMALVAGFFANVLYGTLNYFY</sequence>
<feature type="region of interest" description="Disordered" evidence="1">
    <location>
        <begin position="330"/>
        <end position="371"/>
    </location>
</feature>
<dbReference type="GO" id="GO:0005783">
    <property type="term" value="C:endoplasmic reticulum"/>
    <property type="evidence" value="ECO:0007669"/>
    <property type="project" value="TreeGrafter"/>
</dbReference>